<evidence type="ECO:0000259" key="1">
    <source>
        <dbReference type="PROSITE" id="PS50943"/>
    </source>
</evidence>
<proteinExistence type="predicted"/>
<dbReference type="SMART" id="SM00530">
    <property type="entry name" value="HTH_XRE"/>
    <property type="match status" value="1"/>
</dbReference>
<dbReference type="EMBL" id="FXTQ01000007">
    <property type="protein sequence ID" value="SMO92418.1"/>
    <property type="molecule type" value="Genomic_DNA"/>
</dbReference>
<dbReference type="AlphaFoldDB" id="A0A521F8D0"/>
<gene>
    <name evidence="2" type="ORF">SAMN06265220_10758</name>
</gene>
<evidence type="ECO:0000313" key="3">
    <source>
        <dbReference type="Proteomes" id="UP000319267"/>
    </source>
</evidence>
<dbReference type="InterPro" id="IPR001387">
    <property type="entry name" value="Cro/C1-type_HTH"/>
</dbReference>
<dbReference type="OrthoDB" id="1446437at2"/>
<dbReference type="SUPFAM" id="SSF47413">
    <property type="entry name" value="lambda repressor-like DNA-binding domains"/>
    <property type="match status" value="1"/>
</dbReference>
<dbReference type="GO" id="GO:0003677">
    <property type="term" value="F:DNA binding"/>
    <property type="evidence" value="ECO:0007669"/>
    <property type="project" value="InterPro"/>
</dbReference>
<sequence>MRQIKNDKLLTAVKLVLKELRSKTGLSQEKVANDIKANKNLTIHIGRHESANLNISLSTLYEICSYYEISLSDFFKRVEEVDRGLKIISSKKI</sequence>
<dbReference type="CDD" id="cd00093">
    <property type="entry name" value="HTH_XRE"/>
    <property type="match status" value="1"/>
</dbReference>
<dbReference type="RefSeq" id="WP_111376283.1">
    <property type="nucleotide sequence ID" value="NZ_CP043612.1"/>
</dbReference>
<name>A0A521F8D0_9FLAO</name>
<feature type="domain" description="HTH cro/C1-type" evidence="1">
    <location>
        <begin position="17"/>
        <end position="74"/>
    </location>
</feature>
<protein>
    <recommendedName>
        <fullName evidence="1">HTH cro/C1-type domain-containing protein</fullName>
    </recommendedName>
</protein>
<dbReference type="Gene3D" id="1.10.260.40">
    <property type="entry name" value="lambda repressor-like DNA-binding domains"/>
    <property type="match status" value="1"/>
</dbReference>
<dbReference type="Proteomes" id="UP000319267">
    <property type="component" value="Unassembled WGS sequence"/>
</dbReference>
<dbReference type="PROSITE" id="PS50943">
    <property type="entry name" value="HTH_CROC1"/>
    <property type="match status" value="1"/>
</dbReference>
<dbReference type="InterPro" id="IPR010982">
    <property type="entry name" value="Lambda_DNA-bd_dom_sf"/>
</dbReference>
<accession>A0A521F8D0</accession>
<evidence type="ECO:0000313" key="2">
    <source>
        <dbReference type="EMBL" id="SMO92418.1"/>
    </source>
</evidence>
<organism evidence="2 3">
    <name type="scientific">Flavobacterium nitrogenifigens</name>
    <dbReference type="NCBI Taxonomy" id="1617283"/>
    <lineage>
        <taxon>Bacteria</taxon>
        <taxon>Pseudomonadati</taxon>
        <taxon>Bacteroidota</taxon>
        <taxon>Flavobacteriia</taxon>
        <taxon>Flavobacteriales</taxon>
        <taxon>Flavobacteriaceae</taxon>
        <taxon>Flavobacterium</taxon>
    </lineage>
</organism>
<reference evidence="2 3" key="1">
    <citation type="submission" date="2017-05" db="EMBL/GenBank/DDBJ databases">
        <authorList>
            <person name="Varghese N."/>
            <person name="Submissions S."/>
        </authorList>
    </citation>
    <scope>NUCLEOTIDE SEQUENCE [LARGE SCALE GENOMIC DNA]</scope>
    <source>
        <strain evidence="2 3">DSM 29982</strain>
    </source>
</reference>
<keyword evidence="3" id="KW-1185">Reference proteome</keyword>